<evidence type="ECO:0000313" key="1">
    <source>
        <dbReference type="EMBL" id="JAH04955.1"/>
    </source>
</evidence>
<dbReference type="AlphaFoldDB" id="A0A0E9PLK0"/>
<protein>
    <submittedName>
        <fullName evidence="1">Uncharacterized protein</fullName>
    </submittedName>
</protein>
<proteinExistence type="predicted"/>
<reference evidence="1" key="1">
    <citation type="submission" date="2014-11" db="EMBL/GenBank/DDBJ databases">
        <authorList>
            <person name="Amaro Gonzalez C."/>
        </authorList>
    </citation>
    <scope>NUCLEOTIDE SEQUENCE</scope>
</reference>
<accession>A0A0E9PLK0</accession>
<dbReference type="EMBL" id="GBXM01103622">
    <property type="protein sequence ID" value="JAH04955.1"/>
    <property type="molecule type" value="Transcribed_RNA"/>
</dbReference>
<reference evidence="1" key="2">
    <citation type="journal article" date="2015" name="Fish Shellfish Immunol.">
        <title>Early steps in the European eel (Anguilla anguilla)-Vibrio vulnificus interaction in the gills: Role of the RtxA13 toxin.</title>
        <authorList>
            <person name="Callol A."/>
            <person name="Pajuelo D."/>
            <person name="Ebbesson L."/>
            <person name="Teles M."/>
            <person name="MacKenzie S."/>
            <person name="Amaro C."/>
        </authorList>
    </citation>
    <scope>NUCLEOTIDE SEQUENCE</scope>
</reference>
<sequence>MSNRAESWTDLHKPGARRCELLKNSRSP</sequence>
<name>A0A0E9PLK0_ANGAN</name>
<organism evidence="1">
    <name type="scientific">Anguilla anguilla</name>
    <name type="common">European freshwater eel</name>
    <name type="synonym">Muraena anguilla</name>
    <dbReference type="NCBI Taxonomy" id="7936"/>
    <lineage>
        <taxon>Eukaryota</taxon>
        <taxon>Metazoa</taxon>
        <taxon>Chordata</taxon>
        <taxon>Craniata</taxon>
        <taxon>Vertebrata</taxon>
        <taxon>Euteleostomi</taxon>
        <taxon>Actinopterygii</taxon>
        <taxon>Neopterygii</taxon>
        <taxon>Teleostei</taxon>
        <taxon>Anguilliformes</taxon>
        <taxon>Anguillidae</taxon>
        <taxon>Anguilla</taxon>
    </lineage>
</organism>